<dbReference type="PANTHER" id="PTHR15668">
    <property type="entry name" value="JM1 PROTEIN"/>
    <property type="match status" value="1"/>
</dbReference>
<sequence length="119" mass="13557">MGYRAAQDRLELLKIPNSGGHGSLLHFTTMSFEVSFLSRNMKDDPAGHQLYRLLTSMHDVFEQISEKILSTDRARREVAEHEKKLAAISSRTLDFGKLQSDLDSIKKENESLEQQLHDA</sequence>
<keyword evidence="1" id="KW-0175">Coiled coil</keyword>
<feature type="coiled-coil region" evidence="1">
    <location>
        <begin position="71"/>
        <end position="115"/>
    </location>
</feature>
<name>A0A8J5I5L6_ZINOF</name>
<evidence type="ECO:0000313" key="2">
    <source>
        <dbReference type="EMBL" id="KAG6529131.1"/>
    </source>
</evidence>
<dbReference type="PANTHER" id="PTHR15668:SF4">
    <property type="entry name" value="COILED-COIL DOMAIN-CONTAINING PROTEIN 22"/>
    <property type="match status" value="1"/>
</dbReference>
<dbReference type="GO" id="GO:2000060">
    <property type="term" value="P:positive regulation of ubiquitin-dependent protein catabolic process"/>
    <property type="evidence" value="ECO:0007669"/>
    <property type="project" value="TreeGrafter"/>
</dbReference>
<gene>
    <name evidence="2" type="ORF">ZIOFF_011325</name>
</gene>
<dbReference type="Proteomes" id="UP000734854">
    <property type="component" value="Unassembled WGS sequence"/>
</dbReference>
<reference evidence="2 3" key="1">
    <citation type="submission" date="2020-08" db="EMBL/GenBank/DDBJ databases">
        <title>Plant Genome Project.</title>
        <authorList>
            <person name="Zhang R.-G."/>
        </authorList>
    </citation>
    <scope>NUCLEOTIDE SEQUENCE [LARGE SCALE GENOMIC DNA]</scope>
    <source>
        <tissue evidence="2">Rhizome</tissue>
    </source>
</reference>
<evidence type="ECO:0000256" key="1">
    <source>
        <dbReference type="SAM" id="Coils"/>
    </source>
</evidence>
<dbReference type="EMBL" id="JACMSC010000003">
    <property type="protein sequence ID" value="KAG6529131.1"/>
    <property type="molecule type" value="Genomic_DNA"/>
</dbReference>
<dbReference type="InterPro" id="IPR008530">
    <property type="entry name" value="CCDC22"/>
</dbReference>
<organism evidence="2 3">
    <name type="scientific">Zingiber officinale</name>
    <name type="common">Ginger</name>
    <name type="synonym">Amomum zingiber</name>
    <dbReference type="NCBI Taxonomy" id="94328"/>
    <lineage>
        <taxon>Eukaryota</taxon>
        <taxon>Viridiplantae</taxon>
        <taxon>Streptophyta</taxon>
        <taxon>Embryophyta</taxon>
        <taxon>Tracheophyta</taxon>
        <taxon>Spermatophyta</taxon>
        <taxon>Magnoliopsida</taxon>
        <taxon>Liliopsida</taxon>
        <taxon>Zingiberales</taxon>
        <taxon>Zingiberaceae</taxon>
        <taxon>Zingiber</taxon>
    </lineage>
</organism>
<accession>A0A8J5I5L6</accession>
<comment type="caution">
    <text evidence="2">The sequence shown here is derived from an EMBL/GenBank/DDBJ whole genome shotgun (WGS) entry which is preliminary data.</text>
</comment>
<evidence type="ECO:0000313" key="3">
    <source>
        <dbReference type="Proteomes" id="UP000734854"/>
    </source>
</evidence>
<proteinExistence type="predicted"/>
<protein>
    <submittedName>
        <fullName evidence="2">Uncharacterized protein</fullName>
    </submittedName>
</protein>
<keyword evidence="3" id="KW-1185">Reference proteome</keyword>
<dbReference type="AlphaFoldDB" id="A0A8J5I5L6"/>
<dbReference type="GO" id="GO:0097602">
    <property type="term" value="F:cullin family protein binding"/>
    <property type="evidence" value="ECO:0007669"/>
    <property type="project" value="TreeGrafter"/>
</dbReference>